<reference evidence="1" key="2">
    <citation type="journal article" date="2015" name="Data Brief">
        <title>Shoot transcriptome of the giant reed, Arundo donax.</title>
        <authorList>
            <person name="Barrero R.A."/>
            <person name="Guerrero F.D."/>
            <person name="Moolhuijzen P."/>
            <person name="Goolsby J.A."/>
            <person name="Tidwell J."/>
            <person name="Bellgard S.E."/>
            <person name="Bellgard M.I."/>
        </authorList>
    </citation>
    <scope>NUCLEOTIDE SEQUENCE</scope>
    <source>
        <tissue evidence="1">Shoot tissue taken approximately 20 cm above the soil surface</tissue>
    </source>
</reference>
<organism evidence="1">
    <name type="scientific">Arundo donax</name>
    <name type="common">Giant reed</name>
    <name type="synonym">Donax arundinaceus</name>
    <dbReference type="NCBI Taxonomy" id="35708"/>
    <lineage>
        <taxon>Eukaryota</taxon>
        <taxon>Viridiplantae</taxon>
        <taxon>Streptophyta</taxon>
        <taxon>Embryophyta</taxon>
        <taxon>Tracheophyta</taxon>
        <taxon>Spermatophyta</taxon>
        <taxon>Magnoliopsida</taxon>
        <taxon>Liliopsida</taxon>
        <taxon>Poales</taxon>
        <taxon>Poaceae</taxon>
        <taxon>PACMAD clade</taxon>
        <taxon>Arundinoideae</taxon>
        <taxon>Arundineae</taxon>
        <taxon>Arundo</taxon>
    </lineage>
</organism>
<sequence>MCLIKLKYYRIAAADIISSALSVCLSDTGSCSL</sequence>
<accession>A0A0A9G1G3</accession>
<reference evidence="1" key="1">
    <citation type="submission" date="2014-09" db="EMBL/GenBank/DDBJ databases">
        <authorList>
            <person name="Magalhaes I.L.F."/>
            <person name="Oliveira U."/>
            <person name="Santos F.R."/>
            <person name="Vidigal T.H.D.A."/>
            <person name="Brescovit A.D."/>
            <person name="Santos A.J."/>
        </authorList>
    </citation>
    <scope>NUCLEOTIDE SEQUENCE</scope>
    <source>
        <tissue evidence="1">Shoot tissue taken approximately 20 cm above the soil surface</tissue>
    </source>
</reference>
<name>A0A0A9G1G3_ARUDO</name>
<dbReference type="EMBL" id="GBRH01183438">
    <property type="protein sequence ID" value="JAE14458.1"/>
    <property type="molecule type" value="Transcribed_RNA"/>
</dbReference>
<protein>
    <submittedName>
        <fullName evidence="1">Uncharacterized protein</fullName>
    </submittedName>
</protein>
<evidence type="ECO:0000313" key="1">
    <source>
        <dbReference type="EMBL" id="JAE14458.1"/>
    </source>
</evidence>
<proteinExistence type="predicted"/>
<dbReference type="AlphaFoldDB" id="A0A0A9G1G3"/>